<reference evidence="9 10" key="1">
    <citation type="submission" date="2020-07" db="EMBL/GenBank/DDBJ databases">
        <title>Sequencing the genomes of 1000 actinobacteria strains.</title>
        <authorList>
            <person name="Klenk H.-P."/>
        </authorList>
    </citation>
    <scope>NUCLEOTIDE SEQUENCE [LARGE SCALE GENOMIC DNA]</scope>
    <source>
        <strain evidence="9 10">DSM 29531</strain>
    </source>
</reference>
<feature type="transmembrane region" description="Helical" evidence="7">
    <location>
        <begin position="143"/>
        <end position="163"/>
    </location>
</feature>
<organism evidence="9 10">
    <name type="scientific">Allobranchiibius huperziae</name>
    <dbReference type="NCBI Taxonomy" id="1874116"/>
    <lineage>
        <taxon>Bacteria</taxon>
        <taxon>Bacillati</taxon>
        <taxon>Actinomycetota</taxon>
        <taxon>Actinomycetes</taxon>
        <taxon>Micrococcales</taxon>
        <taxon>Dermacoccaceae</taxon>
        <taxon>Allobranchiibius</taxon>
    </lineage>
</organism>
<gene>
    <name evidence="9" type="ORF">HNR15_001298</name>
</gene>
<feature type="transmembrane region" description="Helical" evidence="7">
    <location>
        <begin position="79"/>
        <end position="96"/>
    </location>
</feature>
<keyword evidence="2" id="KW-1003">Cell membrane</keyword>
<dbReference type="EC" id="3.6.1.27" evidence="9"/>
<dbReference type="InterPro" id="IPR000326">
    <property type="entry name" value="PAP2/HPO"/>
</dbReference>
<evidence type="ECO:0000259" key="8">
    <source>
        <dbReference type="SMART" id="SM00014"/>
    </source>
</evidence>
<dbReference type="Gene3D" id="1.20.144.10">
    <property type="entry name" value="Phosphatidic acid phosphatase type 2/haloperoxidase"/>
    <property type="match status" value="1"/>
</dbReference>
<sequence length="239" mass="25217">MLLLVPARRRPGPAPERIDRRLLAWGASMVALGLLIGVWVTSTGARHTGEYALDADLSRHRNVAGVALARLVDVVGSPLVGPFLLLALAAVLWWLIDRGTAAWFLGLAIVGWFSVTVCKVAFHRHRPPTAAIHALVVEHGADSFPSGHTALAAGIVIGAAVAVRGNRAVRSWVLLVGIPLIALVGLTRLLLGAHYLGDVVGSPLIAGGAVLLTAGLLRPVEDRVRGRFDGARLPRGSRM</sequence>
<accession>A0A853DJI8</accession>
<keyword evidence="5 7" id="KW-1133">Transmembrane helix</keyword>
<name>A0A853DJI8_9MICO</name>
<dbReference type="GO" id="GO:0050380">
    <property type="term" value="F:undecaprenyl-diphosphatase activity"/>
    <property type="evidence" value="ECO:0007669"/>
    <property type="project" value="UniProtKB-EC"/>
</dbReference>
<dbReference type="SUPFAM" id="SSF48317">
    <property type="entry name" value="Acid phosphatase/Vanadium-dependent haloperoxidase"/>
    <property type="match status" value="1"/>
</dbReference>
<dbReference type="GO" id="GO:0005886">
    <property type="term" value="C:plasma membrane"/>
    <property type="evidence" value="ECO:0007669"/>
    <property type="project" value="UniProtKB-SubCell"/>
</dbReference>
<dbReference type="EMBL" id="JACCFW010000001">
    <property type="protein sequence ID" value="NYJ74335.1"/>
    <property type="molecule type" value="Genomic_DNA"/>
</dbReference>
<evidence type="ECO:0000256" key="6">
    <source>
        <dbReference type="ARBA" id="ARBA00023136"/>
    </source>
</evidence>
<dbReference type="AlphaFoldDB" id="A0A853DJI8"/>
<dbReference type="PANTHER" id="PTHR14969">
    <property type="entry name" value="SPHINGOSINE-1-PHOSPHATE PHOSPHOHYDROLASE"/>
    <property type="match status" value="1"/>
</dbReference>
<dbReference type="Pfam" id="PF01569">
    <property type="entry name" value="PAP2"/>
    <property type="match status" value="1"/>
</dbReference>
<comment type="caution">
    <text evidence="9">The sequence shown here is derived from an EMBL/GenBank/DDBJ whole genome shotgun (WGS) entry which is preliminary data.</text>
</comment>
<feature type="transmembrane region" description="Helical" evidence="7">
    <location>
        <begin position="172"/>
        <end position="193"/>
    </location>
</feature>
<keyword evidence="4 9" id="KW-0378">Hydrolase</keyword>
<evidence type="ECO:0000313" key="10">
    <source>
        <dbReference type="Proteomes" id="UP000571817"/>
    </source>
</evidence>
<evidence type="ECO:0000256" key="7">
    <source>
        <dbReference type="SAM" id="Phobius"/>
    </source>
</evidence>
<keyword evidence="6 7" id="KW-0472">Membrane</keyword>
<evidence type="ECO:0000313" key="9">
    <source>
        <dbReference type="EMBL" id="NYJ74335.1"/>
    </source>
</evidence>
<dbReference type="InterPro" id="IPR036938">
    <property type="entry name" value="PAP2/HPO_sf"/>
</dbReference>
<dbReference type="SMART" id="SM00014">
    <property type="entry name" value="acidPPc"/>
    <property type="match status" value="1"/>
</dbReference>
<comment type="subcellular location">
    <subcellularLocation>
        <location evidence="1">Cell membrane</location>
        <topology evidence="1">Multi-pass membrane protein</topology>
    </subcellularLocation>
</comment>
<evidence type="ECO:0000256" key="5">
    <source>
        <dbReference type="ARBA" id="ARBA00022989"/>
    </source>
</evidence>
<feature type="transmembrane region" description="Helical" evidence="7">
    <location>
        <begin position="199"/>
        <end position="217"/>
    </location>
</feature>
<evidence type="ECO:0000256" key="2">
    <source>
        <dbReference type="ARBA" id="ARBA00022475"/>
    </source>
</evidence>
<dbReference type="RefSeq" id="WP_179480138.1">
    <property type="nucleotide sequence ID" value="NZ_JACCFW010000001.1"/>
</dbReference>
<dbReference type="Proteomes" id="UP000571817">
    <property type="component" value="Unassembled WGS sequence"/>
</dbReference>
<evidence type="ECO:0000256" key="1">
    <source>
        <dbReference type="ARBA" id="ARBA00004651"/>
    </source>
</evidence>
<feature type="transmembrane region" description="Helical" evidence="7">
    <location>
        <begin position="103"/>
        <end position="123"/>
    </location>
</feature>
<keyword evidence="3 7" id="KW-0812">Transmembrane</keyword>
<keyword evidence="10" id="KW-1185">Reference proteome</keyword>
<feature type="transmembrane region" description="Helical" evidence="7">
    <location>
        <begin position="21"/>
        <end position="40"/>
    </location>
</feature>
<proteinExistence type="predicted"/>
<protein>
    <submittedName>
        <fullName evidence="9">Undecaprenyl-diphosphatase</fullName>
        <ecNumber evidence="9">3.6.1.27</ecNumber>
    </submittedName>
</protein>
<evidence type="ECO:0000256" key="4">
    <source>
        <dbReference type="ARBA" id="ARBA00022801"/>
    </source>
</evidence>
<evidence type="ECO:0000256" key="3">
    <source>
        <dbReference type="ARBA" id="ARBA00022692"/>
    </source>
</evidence>
<feature type="domain" description="Phosphatidic acid phosphatase type 2/haloperoxidase" evidence="8">
    <location>
        <begin position="100"/>
        <end position="214"/>
    </location>
</feature>
<dbReference type="PANTHER" id="PTHR14969:SF62">
    <property type="entry name" value="DECAPRENYLPHOSPHORYL-5-PHOSPHORIBOSE PHOSPHATASE RV3807C-RELATED"/>
    <property type="match status" value="1"/>
</dbReference>